<dbReference type="SUPFAM" id="SSF109604">
    <property type="entry name" value="HD-domain/PDEase-like"/>
    <property type="match status" value="1"/>
</dbReference>
<evidence type="ECO:0000313" key="1">
    <source>
        <dbReference type="EMBL" id="MDQ1096122.1"/>
    </source>
</evidence>
<evidence type="ECO:0000313" key="2">
    <source>
        <dbReference type="Proteomes" id="UP001225072"/>
    </source>
</evidence>
<dbReference type="EMBL" id="JAUTAL010000001">
    <property type="protein sequence ID" value="MDQ1096122.1"/>
    <property type="molecule type" value="Genomic_DNA"/>
</dbReference>
<protein>
    <submittedName>
        <fullName evidence="1">(P)ppGpp synthase/HD superfamily hydrolase</fullName>
    </submittedName>
</protein>
<dbReference type="GO" id="GO:0016787">
    <property type="term" value="F:hydrolase activity"/>
    <property type="evidence" value="ECO:0007669"/>
    <property type="project" value="UniProtKB-KW"/>
</dbReference>
<dbReference type="Gene3D" id="1.10.3210.10">
    <property type="entry name" value="Hypothetical protein af1432"/>
    <property type="match status" value="1"/>
</dbReference>
<dbReference type="Proteomes" id="UP001225072">
    <property type="component" value="Unassembled WGS sequence"/>
</dbReference>
<proteinExistence type="predicted"/>
<name>A0ABU0TGF4_9FLAO</name>
<sequence length="169" mass="20145">MTRNIPSFESFFYFCTTIATLMTKEELLNKAIKIADKAHKGQTDKYHTPYIAHVMRVMEYGKTMDEKIVGVLHDVVEDHPEEFSIEYLRSEGFPEYILFAINCLTKLDPEEDYEDFVRRTERSPLAVAVKLNDLRDNMDLRRVNRELTPKDIKRFNKYLKAYRYLIEKY</sequence>
<keyword evidence="2" id="KW-1185">Reference proteome</keyword>
<organism evidence="1 2">
    <name type="scientific">Chryseobacterium camelliae</name>
    <dbReference type="NCBI Taxonomy" id="1265445"/>
    <lineage>
        <taxon>Bacteria</taxon>
        <taxon>Pseudomonadati</taxon>
        <taxon>Bacteroidota</taxon>
        <taxon>Flavobacteriia</taxon>
        <taxon>Flavobacteriales</taxon>
        <taxon>Weeksellaceae</taxon>
        <taxon>Chryseobacterium group</taxon>
        <taxon>Chryseobacterium</taxon>
    </lineage>
</organism>
<accession>A0ABU0TGF4</accession>
<comment type="caution">
    <text evidence="1">The sequence shown here is derived from an EMBL/GenBank/DDBJ whole genome shotgun (WGS) entry which is preliminary data.</text>
</comment>
<reference evidence="1 2" key="1">
    <citation type="submission" date="2023-07" db="EMBL/GenBank/DDBJ databases">
        <title>Functional and genomic diversity of the sorghum phyllosphere microbiome.</title>
        <authorList>
            <person name="Shade A."/>
        </authorList>
    </citation>
    <scope>NUCLEOTIDE SEQUENCE [LARGE SCALE GENOMIC DNA]</scope>
    <source>
        <strain evidence="1 2">SORGH_AS_1064</strain>
    </source>
</reference>
<gene>
    <name evidence="1" type="ORF">QE404_001269</name>
</gene>
<keyword evidence="1" id="KW-0378">Hydrolase</keyword>